<protein>
    <recommendedName>
        <fullName evidence="1">Helix-turn-helix domain-containing protein</fullName>
    </recommendedName>
</protein>
<keyword evidence="3" id="KW-1185">Reference proteome</keyword>
<dbReference type="GO" id="GO:0003677">
    <property type="term" value="F:DNA binding"/>
    <property type="evidence" value="ECO:0007669"/>
    <property type="project" value="InterPro"/>
</dbReference>
<name>A0A919E4Y2_9PROT</name>
<comment type="caution">
    <text evidence="2">The sequence shown here is derived from an EMBL/GenBank/DDBJ whole genome shotgun (WGS) entry which is preliminary data.</text>
</comment>
<sequence length="60" mass="6902">MNTQSDLYTISETCQRLRLSRATIHRLITSGELKSIKFGSRRFVESSEISNFINTHREAA</sequence>
<evidence type="ECO:0000259" key="1">
    <source>
        <dbReference type="Pfam" id="PF12728"/>
    </source>
</evidence>
<dbReference type="Proteomes" id="UP000630923">
    <property type="component" value="Unassembled WGS sequence"/>
</dbReference>
<evidence type="ECO:0000313" key="2">
    <source>
        <dbReference type="EMBL" id="GHF12604.1"/>
    </source>
</evidence>
<dbReference type="NCBIfam" id="TIGR01764">
    <property type="entry name" value="excise"/>
    <property type="match status" value="1"/>
</dbReference>
<dbReference type="InterPro" id="IPR009061">
    <property type="entry name" value="DNA-bd_dom_put_sf"/>
</dbReference>
<dbReference type="EMBL" id="BNCI01000001">
    <property type="protein sequence ID" value="GHF12604.1"/>
    <property type="molecule type" value="Genomic_DNA"/>
</dbReference>
<accession>A0A919E4Y2</accession>
<proteinExistence type="predicted"/>
<feature type="domain" description="Helix-turn-helix" evidence="1">
    <location>
        <begin position="7"/>
        <end position="56"/>
    </location>
</feature>
<dbReference type="InterPro" id="IPR041657">
    <property type="entry name" value="HTH_17"/>
</dbReference>
<gene>
    <name evidence="2" type="ORF">GCM10017044_03210</name>
</gene>
<dbReference type="RefSeq" id="WP_191249813.1">
    <property type="nucleotide sequence ID" value="NZ_BNCI01000001.1"/>
</dbReference>
<dbReference type="InterPro" id="IPR010093">
    <property type="entry name" value="SinI_DNA-bd"/>
</dbReference>
<organism evidence="2 3">
    <name type="scientific">Kordiimonas sediminis</name>
    <dbReference type="NCBI Taxonomy" id="1735581"/>
    <lineage>
        <taxon>Bacteria</taxon>
        <taxon>Pseudomonadati</taxon>
        <taxon>Pseudomonadota</taxon>
        <taxon>Alphaproteobacteria</taxon>
        <taxon>Kordiimonadales</taxon>
        <taxon>Kordiimonadaceae</taxon>
        <taxon>Kordiimonas</taxon>
    </lineage>
</organism>
<dbReference type="AlphaFoldDB" id="A0A919E4Y2"/>
<evidence type="ECO:0000313" key="3">
    <source>
        <dbReference type="Proteomes" id="UP000630923"/>
    </source>
</evidence>
<dbReference type="Pfam" id="PF12728">
    <property type="entry name" value="HTH_17"/>
    <property type="match status" value="1"/>
</dbReference>
<reference evidence="2" key="2">
    <citation type="submission" date="2020-09" db="EMBL/GenBank/DDBJ databases">
        <authorList>
            <person name="Sun Q."/>
            <person name="Kim S."/>
        </authorList>
    </citation>
    <scope>NUCLEOTIDE SEQUENCE</scope>
    <source>
        <strain evidence="2">KCTC 42590</strain>
    </source>
</reference>
<dbReference type="SUPFAM" id="SSF46955">
    <property type="entry name" value="Putative DNA-binding domain"/>
    <property type="match status" value="1"/>
</dbReference>
<reference evidence="2" key="1">
    <citation type="journal article" date="2014" name="Int. J. Syst. Evol. Microbiol.">
        <title>Complete genome sequence of Corynebacterium casei LMG S-19264T (=DSM 44701T), isolated from a smear-ripened cheese.</title>
        <authorList>
            <consortium name="US DOE Joint Genome Institute (JGI-PGF)"/>
            <person name="Walter F."/>
            <person name="Albersmeier A."/>
            <person name="Kalinowski J."/>
            <person name="Ruckert C."/>
        </authorList>
    </citation>
    <scope>NUCLEOTIDE SEQUENCE</scope>
    <source>
        <strain evidence="2">KCTC 42590</strain>
    </source>
</reference>